<name>A0A3M7RG07_BRAPC</name>
<accession>A0A3M7RG07</accession>
<dbReference type="Proteomes" id="UP000276133">
    <property type="component" value="Unassembled WGS sequence"/>
</dbReference>
<evidence type="ECO:0000256" key="1">
    <source>
        <dbReference type="SAM" id="Phobius"/>
    </source>
</evidence>
<dbReference type="EMBL" id="REGN01003439">
    <property type="protein sequence ID" value="RNA22513.1"/>
    <property type="molecule type" value="Genomic_DNA"/>
</dbReference>
<feature type="transmembrane region" description="Helical" evidence="1">
    <location>
        <begin position="53"/>
        <end position="73"/>
    </location>
</feature>
<feature type="transmembrane region" description="Helical" evidence="1">
    <location>
        <begin position="21"/>
        <end position="41"/>
    </location>
</feature>
<protein>
    <submittedName>
        <fullName evidence="2">Uncharacterized protein</fullName>
    </submittedName>
</protein>
<keyword evidence="3" id="KW-1185">Reference proteome</keyword>
<keyword evidence="1" id="KW-0812">Transmembrane</keyword>
<dbReference type="AlphaFoldDB" id="A0A3M7RG07"/>
<reference evidence="2 3" key="1">
    <citation type="journal article" date="2018" name="Sci. Rep.">
        <title>Genomic signatures of local adaptation to the degree of environmental predictability in rotifers.</title>
        <authorList>
            <person name="Franch-Gras L."/>
            <person name="Hahn C."/>
            <person name="Garcia-Roger E.M."/>
            <person name="Carmona M.J."/>
            <person name="Serra M."/>
            <person name="Gomez A."/>
        </authorList>
    </citation>
    <scope>NUCLEOTIDE SEQUENCE [LARGE SCALE GENOMIC DNA]</scope>
    <source>
        <strain evidence="2">HYR1</strain>
    </source>
</reference>
<gene>
    <name evidence="2" type="ORF">BpHYR1_016903</name>
</gene>
<comment type="caution">
    <text evidence="2">The sequence shown here is derived from an EMBL/GenBank/DDBJ whole genome shotgun (WGS) entry which is preliminary data.</text>
</comment>
<evidence type="ECO:0000313" key="2">
    <source>
        <dbReference type="EMBL" id="RNA22513.1"/>
    </source>
</evidence>
<proteinExistence type="predicted"/>
<sequence>MILNFFKLKKNTTKKPNKKSYLIQKLNANFITRFLFVVAKVHLVLIDKNEIEFLAIFFIIKLKSLFSYGSYFIRLRNCV</sequence>
<keyword evidence="1" id="KW-0472">Membrane</keyword>
<evidence type="ECO:0000313" key="3">
    <source>
        <dbReference type="Proteomes" id="UP000276133"/>
    </source>
</evidence>
<keyword evidence="1" id="KW-1133">Transmembrane helix</keyword>
<organism evidence="2 3">
    <name type="scientific">Brachionus plicatilis</name>
    <name type="common">Marine rotifer</name>
    <name type="synonym">Brachionus muelleri</name>
    <dbReference type="NCBI Taxonomy" id="10195"/>
    <lineage>
        <taxon>Eukaryota</taxon>
        <taxon>Metazoa</taxon>
        <taxon>Spiralia</taxon>
        <taxon>Gnathifera</taxon>
        <taxon>Rotifera</taxon>
        <taxon>Eurotatoria</taxon>
        <taxon>Monogononta</taxon>
        <taxon>Pseudotrocha</taxon>
        <taxon>Ploima</taxon>
        <taxon>Brachionidae</taxon>
        <taxon>Brachionus</taxon>
    </lineage>
</organism>